<dbReference type="InterPro" id="IPR000843">
    <property type="entry name" value="HTH_LacI"/>
</dbReference>
<dbReference type="PROSITE" id="PS50932">
    <property type="entry name" value="HTH_LACI_2"/>
    <property type="match status" value="1"/>
</dbReference>
<dbReference type="PANTHER" id="PTHR30146:SF153">
    <property type="entry name" value="LACTOSE OPERON REPRESSOR"/>
    <property type="match status" value="1"/>
</dbReference>
<evidence type="ECO:0000259" key="1">
    <source>
        <dbReference type="PROSITE" id="PS50932"/>
    </source>
</evidence>
<dbReference type="CDD" id="cd01392">
    <property type="entry name" value="HTH_LacI"/>
    <property type="match status" value="1"/>
</dbReference>
<dbReference type="PANTHER" id="PTHR30146">
    <property type="entry name" value="LACI-RELATED TRANSCRIPTIONAL REPRESSOR"/>
    <property type="match status" value="1"/>
</dbReference>
<evidence type="ECO:0000313" key="3">
    <source>
        <dbReference type="Proteomes" id="UP001271723"/>
    </source>
</evidence>
<dbReference type="GO" id="GO:0003677">
    <property type="term" value="F:DNA binding"/>
    <property type="evidence" value="ECO:0007669"/>
    <property type="project" value="UniProtKB-KW"/>
</dbReference>
<evidence type="ECO:0000313" key="2">
    <source>
        <dbReference type="EMBL" id="MDX2909681.1"/>
    </source>
</evidence>
<dbReference type="CDD" id="cd06267">
    <property type="entry name" value="PBP1_LacI_sugar_binding-like"/>
    <property type="match status" value="1"/>
</dbReference>
<feature type="domain" description="HTH lacI-type" evidence="1">
    <location>
        <begin position="8"/>
        <end position="64"/>
    </location>
</feature>
<accession>A0ABU4L1W1</accession>
<dbReference type="Pfam" id="PF13377">
    <property type="entry name" value="Peripla_BP_3"/>
    <property type="match status" value="1"/>
</dbReference>
<gene>
    <name evidence="2" type="ORF">PV517_13340</name>
</gene>
<dbReference type="EMBL" id="JARAVY010000004">
    <property type="protein sequence ID" value="MDX2909681.1"/>
    <property type="molecule type" value="Genomic_DNA"/>
</dbReference>
<dbReference type="RefSeq" id="WP_216589421.1">
    <property type="nucleotide sequence ID" value="NZ_JAGJBZ010000002.1"/>
</dbReference>
<protein>
    <submittedName>
        <fullName evidence="2">LacI family DNA-binding transcriptional regulator</fullName>
    </submittedName>
</protein>
<organism evidence="2 3">
    <name type="scientific">Streptomyces griseiscabiei</name>
    <dbReference type="NCBI Taxonomy" id="2993540"/>
    <lineage>
        <taxon>Bacteria</taxon>
        <taxon>Bacillati</taxon>
        <taxon>Actinomycetota</taxon>
        <taxon>Actinomycetes</taxon>
        <taxon>Kitasatosporales</taxon>
        <taxon>Streptomycetaceae</taxon>
        <taxon>Streptomyces</taxon>
    </lineage>
</organism>
<dbReference type="SMART" id="SM00354">
    <property type="entry name" value="HTH_LACI"/>
    <property type="match status" value="1"/>
</dbReference>
<keyword evidence="3" id="KW-1185">Reference proteome</keyword>
<name>A0ABU4L1W1_9ACTN</name>
<sequence length="335" mass="35248">MAPRSGRVTSADVAREAGVSRATVSFVLNNTAHQKITDATRQRVLEAADRLGYAPSAAARTLRYGRSDVVLGLLPDWPLGHATGRLIQELTLAFAKRNLTFVVHSGIRGARSLGEIWKALTPAAVLAFAPFSDSDAQAMRAAGVEVIAALYDDKGFGGDEGITSANAIGAVQARHLAVSHRRLGYAYPDDERVAVFARPRLEGVRKVCAELGLPEPDVRTIPLTPGAAADAVRSWLAAEPRVTGICAFNDDVAMSVLAGLRHLGLEAPRDMAVVGVDDSPAAAVSHPPLTSVVQDLPGIAELYADSVRAALDGARFPGDGGLSEPRVRLEVRASA</sequence>
<dbReference type="Proteomes" id="UP001271723">
    <property type="component" value="Unassembled WGS sequence"/>
</dbReference>
<dbReference type="Pfam" id="PF00356">
    <property type="entry name" value="LacI"/>
    <property type="match status" value="1"/>
</dbReference>
<comment type="caution">
    <text evidence="2">The sequence shown here is derived from an EMBL/GenBank/DDBJ whole genome shotgun (WGS) entry which is preliminary data.</text>
</comment>
<proteinExistence type="predicted"/>
<reference evidence="2 3" key="1">
    <citation type="journal article" date="2023" name="Microb. Genom.">
        <title>Mesoterricola silvestris gen. nov., sp. nov., Mesoterricola sediminis sp. nov., Geothrix oryzae sp. nov., Geothrix edaphica sp. nov., Geothrix rubra sp. nov., and Geothrix limicola sp. nov., six novel members of Acidobacteriota isolated from soils.</title>
        <authorList>
            <person name="Weisberg A.J."/>
            <person name="Pearce E."/>
            <person name="Kramer C.G."/>
            <person name="Chang J.H."/>
            <person name="Clarke C.R."/>
        </authorList>
    </citation>
    <scope>NUCLEOTIDE SEQUENCE [LARGE SCALE GENOMIC DNA]</scope>
    <source>
        <strain evidence="2 3">NRRL_B-2795</strain>
    </source>
</reference>
<keyword evidence="2" id="KW-0238">DNA-binding</keyword>
<dbReference type="InterPro" id="IPR046335">
    <property type="entry name" value="LacI/GalR-like_sensor"/>
</dbReference>